<comment type="subcellular location">
    <subcellularLocation>
        <location evidence="1">Membrane</location>
        <topology evidence="1">Multi-pass membrane protein</topology>
    </subcellularLocation>
</comment>
<dbReference type="PANTHER" id="PTHR19229:SF36">
    <property type="entry name" value="ATP-BINDING CASSETTE SUB-FAMILY A MEMBER 2"/>
    <property type="match status" value="1"/>
</dbReference>
<dbReference type="GO" id="GO:0016020">
    <property type="term" value="C:membrane"/>
    <property type="evidence" value="ECO:0007669"/>
    <property type="project" value="UniProtKB-SubCell"/>
</dbReference>
<reference evidence="12 13" key="1">
    <citation type="submission" date="2014-07" db="EMBL/GenBank/DDBJ databases">
        <title>Genomic and transcriptomic analysis on Apis cerana provide comprehensive insights into honey bee biology.</title>
        <authorList>
            <person name="Diao Q."/>
            <person name="Sun L."/>
            <person name="Zheng H."/>
            <person name="Zheng H."/>
            <person name="Xu S."/>
            <person name="Wang S."/>
            <person name="Zeng Z."/>
            <person name="Hu F."/>
            <person name="Su S."/>
            <person name="Wu J."/>
        </authorList>
    </citation>
    <scope>NUCLEOTIDE SEQUENCE [LARGE SCALE GENOMIC DNA]</scope>
    <source>
        <tissue evidence="12">Pupae without intestine</tissue>
    </source>
</reference>
<dbReference type="Pfam" id="PF00005">
    <property type="entry name" value="ABC_tran"/>
    <property type="match status" value="2"/>
</dbReference>
<dbReference type="EMBL" id="KZ288192">
    <property type="protein sequence ID" value="PBC34313.1"/>
    <property type="molecule type" value="Genomic_DNA"/>
</dbReference>
<keyword evidence="6" id="KW-0547">Nucleotide-binding</keyword>
<keyword evidence="7 12" id="KW-0067">ATP-binding</keyword>
<dbReference type="GO" id="GO:0005524">
    <property type="term" value="F:ATP binding"/>
    <property type="evidence" value="ECO:0007669"/>
    <property type="project" value="UniProtKB-KW"/>
</dbReference>
<evidence type="ECO:0000256" key="8">
    <source>
        <dbReference type="ARBA" id="ARBA00022989"/>
    </source>
</evidence>
<evidence type="ECO:0000256" key="3">
    <source>
        <dbReference type="ARBA" id="ARBA00022448"/>
    </source>
</evidence>
<feature type="domain" description="ABC transporter" evidence="11">
    <location>
        <begin position="1940"/>
        <end position="2169"/>
    </location>
</feature>
<keyword evidence="8 10" id="KW-1133">Transmembrane helix</keyword>
<evidence type="ECO:0000256" key="2">
    <source>
        <dbReference type="ARBA" id="ARBA00008869"/>
    </source>
</evidence>
<dbReference type="InterPro" id="IPR013525">
    <property type="entry name" value="ABC2_TM"/>
</dbReference>
<dbReference type="GO" id="GO:0140359">
    <property type="term" value="F:ABC-type transporter activity"/>
    <property type="evidence" value="ECO:0007669"/>
    <property type="project" value="InterPro"/>
</dbReference>
<dbReference type="PANTHER" id="PTHR19229">
    <property type="entry name" value="ATP-BINDING CASSETTE TRANSPORTER SUBFAMILY A ABCA"/>
    <property type="match status" value="1"/>
</dbReference>
<evidence type="ECO:0000256" key="1">
    <source>
        <dbReference type="ARBA" id="ARBA00004141"/>
    </source>
</evidence>
<feature type="transmembrane region" description="Helical" evidence="10">
    <location>
        <begin position="2643"/>
        <end position="2666"/>
    </location>
</feature>
<keyword evidence="9 10" id="KW-0472">Membrane</keyword>
<feature type="transmembrane region" description="Helical" evidence="10">
    <location>
        <begin position="1791"/>
        <end position="1810"/>
    </location>
</feature>
<dbReference type="Gene3D" id="3.40.50.300">
    <property type="entry name" value="P-loop containing nucleotide triphosphate hydrolases"/>
    <property type="match status" value="2"/>
</dbReference>
<feature type="transmembrane region" description="Helical" evidence="10">
    <location>
        <begin position="1716"/>
        <end position="1735"/>
    </location>
</feature>
<dbReference type="STRING" id="94128.A0A2A3ER95"/>
<comment type="similarity">
    <text evidence="2">Belongs to the ABC transporter superfamily. ABCA family.</text>
</comment>
<dbReference type="SMART" id="SM00382">
    <property type="entry name" value="AAA"/>
    <property type="match status" value="2"/>
</dbReference>
<gene>
    <name evidence="12" type="ORF">APICC_09997</name>
</gene>
<evidence type="ECO:0000256" key="5">
    <source>
        <dbReference type="ARBA" id="ARBA00022737"/>
    </source>
</evidence>
<evidence type="ECO:0000256" key="10">
    <source>
        <dbReference type="SAM" id="Phobius"/>
    </source>
</evidence>
<feature type="transmembrane region" description="Helical" evidence="10">
    <location>
        <begin position="2326"/>
        <end position="2349"/>
    </location>
</feature>
<dbReference type="GO" id="GO:0005319">
    <property type="term" value="F:lipid transporter activity"/>
    <property type="evidence" value="ECO:0007669"/>
    <property type="project" value="TreeGrafter"/>
</dbReference>
<dbReference type="InterPro" id="IPR026082">
    <property type="entry name" value="ABCA"/>
</dbReference>
<keyword evidence="3" id="KW-0813">Transport</keyword>
<evidence type="ECO:0000256" key="7">
    <source>
        <dbReference type="ARBA" id="ARBA00022840"/>
    </source>
</evidence>
<feature type="transmembrane region" description="Helical" evidence="10">
    <location>
        <begin position="1893"/>
        <end position="1917"/>
    </location>
</feature>
<evidence type="ECO:0000256" key="4">
    <source>
        <dbReference type="ARBA" id="ARBA00022692"/>
    </source>
</evidence>
<evidence type="ECO:0000259" key="11">
    <source>
        <dbReference type="PROSITE" id="PS50893"/>
    </source>
</evidence>
<dbReference type="SUPFAM" id="SSF52540">
    <property type="entry name" value="P-loop containing nucleoside triphosphate hydrolases"/>
    <property type="match status" value="2"/>
</dbReference>
<evidence type="ECO:0000313" key="13">
    <source>
        <dbReference type="Proteomes" id="UP000242457"/>
    </source>
</evidence>
<evidence type="ECO:0000256" key="9">
    <source>
        <dbReference type="ARBA" id="ARBA00023136"/>
    </source>
</evidence>
<keyword evidence="5" id="KW-0677">Repeat</keyword>
<feature type="transmembrane region" description="Helical" evidence="10">
    <location>
        <begin position="1817"/>
        <end position="1841"/>
    </location>
</feature>
<name>A0A2A3ER95_APICC</name>
<evidence type="ECO:0000313" key="12">
    <source>
        <dbReference type="EMBL" id="PBC34313.1"/>
    </source>
</evidence>
<dbReference type="CDD" id="cd03263">
    <property type="entry name" value="ABC_subfamily_A"/>
    <property type="match status" value="2"/>
</dbReference>
<dbReference type="GO" id="GO:0016887">
    <property type="term" value="F:ATP hydrolysis activity"/>
    <property type="evidence" value="ECO:0007669"/>
    <property type="project" value="InterPro"/>
</dbReference>
<dbReference type="InterPro" id="IPR003593">
    <property type="entry name" value="AAA+_ATPase"/>
</dbReference>
<keyword evidence="13" id="KW-1185">Reference proteome</keyword>
<feature type="transmembrane region" description="Helical" evidence="10">
    <location>
        <begin position="2523"/>
        <end position="2543"/>
    </location>
</feature>
<organism evidence="12 13">
    <name type="scientific">Apis cerana cerana</name>
    <name type="common">Oriental honeybee</name>
    <dbReference type="NCBI Taxonomy" id="94128"/>
    <lineage>
        <taxon>Eukaryota</taxon>
        <taxon>Metazoa</taxon>
        <taxon>Ecdysozoa</taxon>
        <taxon>Arthropoda</taxon>
        <taxon>Hexapoda</taxon>
        <taxon>Insecta</taxon>
        <taxon>Pterygota</taxon>
        <taxon>Neoptera</taxon>
        <taxon>Endopterygota</taxon>
        <taxon>Hymenoptera</taxon>
        <taxon>Apocrita</taxon>
        <taxon>Aculeata</taxon>
        <taxon>Apoidea</taxon>
        <taxon>Anthophila</taxon>
        <taxon>Apidae</taxon>
        <taxon>Apis</taxon>
    </lineage>
</organism>
<feature type="transmembrane region" description="Helical" evidence="10">
    <location>
        <begin position="2613"/>
        <end position="2631"/>
    </location>
</feature>
<dbReference type="Proteomes" id="UP000242457">
    <property type="component" value="Unassembled WGS sequence"/>
</dbReference>
<feature type="domain" description="ABC transporter" evidence="11">
    <location>
        <begin position="2790"/>
        <end position="3008"/>
    </location>
</feature>
<dbReference type="InterPro" id="IPR027417">
    <property type="entry name" value="P-loop_NTPase"/>
</dbReference>
<feature type="transmembrane region" description="Helical" evidence="10">
    <location>
        <begin position="1756"/>
        <end position="1779"/>
    </location>
</feature>
<feature type="transmembrane region" description="Helical" evidence="10">
    <location>
        <begin position="2589"/>
        <end position="2606"/>
    </location>
</feature>
<feature type="transmembrane region" description="Helical" evidence="10">
    <location>
        <begin position="2720"/>
        <end position="2746"/>
    </location>
</feature>
<dbReference type="OrthoDB" id="8061355at2759"/>
<sequence>MIGSRSLSYVTIESDLEKMDILAEIILQDLKENPTSWIEEFRRRKMQLIESFYLTITDKDKALKILEYDNFTRSYCTDSHPPNLLNFPKDSNRTVLKALVCRISESVQTDLELNMTKIKSREEIRYRNRDSFNWTDFNVKIIEIYRYIDTLVHQEDAGYDLARLEKLKEDFQTSWTIDIGVKDVFEMSVGLICKFFNLMESPLFHAKGGWKEIHAIAWASTVIFDNVEKIVDQIQRNGHLVKLSQVLEDMPQTEILLTAILQNLSPLVLDVVDIITMKPIHLISILDDYKSREEQWPCIQRESVGAAMELRSGTRILDYVDLELDKTVAAFQSSLSASEVWDSNVSIENRILILTKFIAHVVHNTVKTATGILHDILQSPTVSLLPLMGFDSGTAISIYYKKLPYILASIIYGLTDPQVYNRITKSEMDDTVVACSKLFEWWSDSTIGLTPVEYRILEKFTCDLNPDNFNVYTDLYMNEALAWKKSANRYNSYVTTVIGDAYDFASEVWKMIRDKKEIVFEAPFSMQYLTNTLQKLKEILEYIDDNVHKDVKKSNYKLLVEGIAEALEHVTNAIKNINSRNGHVDIWDFMESGDARQLLRILDNHPEETITLVATLSTLNATTGGLMGYQDVRKTMCNFRFNSSYWSTPNRTRFIKEICSFDPYQLLRSTTSAEYYSLVTSEATTMIKVTRLCSSVAKLLDAALNLEAREGPNLSVRSKIFNSTTWRNLSNETWSAISKAGQSWIHKYAIKARDYPSMEVADPITKLMRAYQLVDVTIELVGGGDVWQKLRVAYENSKVKPVLTLMEDLPNLVVSGVDTFVKSERLNDFVEKLSVGKLHPCDIDKYLIVPSFVRKKVLLSSVTNFCQKIVLTEGRLTLIDILPLDAKYEESLTGKKSRPANHNETYLMEKLEHVRSTIIRVVSEGFKDPKIPTWWTSFKEGTFKDFLSQYKKEVKNYKYLSVERTRDEFVTTLEATFHYIADIMVNFENETYRGKMKECFEKFVGKPAYSRPGLYVTVILGVLDSLRKNPFILDTGRNHKNMDALSRAAERYVPIWKPVREVVKASDADGVESFLPGATINVNSVLNDRNDSLCRTKAECRNGTVLYNYLSSRKAGKVFKYDASSNRSLMEIADRLSKSLDLDRIDSESRKWRMDASWNLTWLREILAHLSIVIGESGNLLDVASKIDFQDVSDVLGVPDIVDGVVNILKDKTVDKLFDGDMFDNWDVVKSYLVDKIGISNDVAVMLSQAKIDMLSVFMKERRVLGFKEIICSPKKLDDILNFIDDRITAEEVSAALCQLEDSQTKNVTTTLIKNLNFQDVFKTLMSANVKSILANANLTEAEGKMVLDNLGVAAELLPFFRDKLSSQMPAAEALETDAQEADQTVSTSKFLQDSSKMLCGQPMVSDNGDLYKIISRIEDNSKEFDKAELDSLPTDFCRNTYKGMVAMGGGKIIWSYVKPLLRGRILYAPNTTVINGVMKLANETFVEMEQFGALMGNFEKTLTSLANLSDMSDNLRELQDIMSSDIIKIAIKSYGGGDFTDMNLSEISWRLKRSKRLITMVGMLNDLLECVLVDRIRGFRSEEEMEAEARILMETREFLAGVVFLDKPSKRSTRSLDRELPENVVYKIRMDVDYVQSTKRLKNQFWTPGPESSFIENLRYLRGFVQLQDSIDRAIVRTKTRKDQNWKTVTQQMPYPCWKDVPFQTTLYESQGIQVGFFFALMMCVGAAVRHIVWEKESQNAMVMSVMGLKPWRNTVAWSITTFIELLIVMFSIATILLAGKILPKSDPSLFLIMVIDYAFSIVTFCYMISTMCSSASLAAITTVVMFLLTFMPYVIVIAMEAVIGLGYKLLICLSMSTSFCYGCLYAARKEVQGVGLTWSAMWEESSPGDSMSLGLVLLTIAFDGFLYAVIGYLIARYTNSDEESNATSLTVNEKQTGVRFDGVRKVYNTDQGEIVAVDDFTLKLSEGEVTSLLGRNGAGKTTIIKMLTGMLAPTTGEICLNGEEGCKPDIGVCPQDNVLIGTLTPREHLLFYAKLKRSKEENANVQRNVDEMLTSLELGSQEHEPVYRLSGGTKRRLCVALAFLGSPKLVILDEPGAGVDPAARRRIWRLIDQHRIGRTVILSTHHLDEADILSDTVVVMHKGKILCTGSPLSLKMMHGRGYRLLVSFPADRDENTDSVGRRKKAETLRSVVEEVVANAVTNEVSATEMVVTLPFQGKNGVNNNIAQAAKVLEDSRKILGYSHFSLECDTLERVFLDLCSRAESGSSIVRASQDSVISIDNNSGLTVAKEDVDLIHNESTTNPTPIRQMKALLKKRIWHFKKDWLTFLAGLLLPTMFVAVAMGFSLIRPPSEDEPPLVLTPKLYDTHSTYFYSIDNGVDSFLQRVSLQLHNRFGDDYAGAWQTLPNDTGTCECEDGQQVCHGLSKAVEGLLQVLPGRPTLDWIVSTHQEYIEKRYGGWSLFRAKDEPLFVVWYNNKGHHALPSYLSALNEAILRASGVHGHLTTLNHPLKLSSDQLNRTTLLQHVADVGVALVLLIAFNLVAAQGSKELVRERLSEEKRILLLAGVHPVTYWITALIWDFLVFGCSIALAAFVFEIFGLSAYVARDNLPGICLLLFLFAWAAIPFSHLAEKMFDDSSMSNMVLFCVNTFIGVASLATILVLDILGRTKTAEDAREILHHLLLVFPQYALGDALVQISRNDITAQLLEKFHMDTYQSPLGWQLLGLHYVFLAIIGAVLFAVNLMIECRLVPSLSRQRCPYEASYEEDDDVSKERMRVEGGMSDDALQTVKLRKEYRSVYGTNVAVQNLSIGVEAGKCFGLLGTNGAGKSTTFRMLTTEIIPTAGRIILRGKETGSGPLCNGEVGYCPQSDGIDGFLSPHQCLTIHGEVCGLSNVPKAVESALKRLDLLKYAHKRVSSLSGGNKRKLCTALSVMAPVPVVLMDEPTSGMDPATKDLVSKTIKHLTRNQSCVILTSHSVADCENVCNRVGILAKAGLRCIGTPQHLKHK</sequence>
<dbReference type="PROSITE" id="PS50893">
    <property type="entry name" value="ABC_TRANSPORTER_2"/>
    <property type="match status" value="2"/>
</dbReference>
<proteinExistence type="inferred from homology"/>
<dbReference type="FunFam" id="3.40.50.300:FF:001253">
    <property type="entry name" value="ATP-binding cassette protein subfamily A, member 10"/>
    <property type="match status" value="1"/>
</dbReference>
<protein>
    <submittedName>
        <fullName evidence="12">ATP-binding cassette sub-family A member</fullName>
    </submittedName>
</protein>
<dbReference type="InterPro" id="IPR003439">
    <property type="entry name" value="ABC_transporter-like_ATP-bd"/>
</dbReference>
<keyword evidence="4 10" id="KW-0812">Transmembrane</keyword>
<dbReference type="Pfam" id="PF12698">
    <property type="entry name" value="ABC2_membrane_3"/>
    <property type="match status" value="2"/>
</dbReference>
<evidence type="ECO:0000256" key="6">
    <source>
        <dbReference type="ARBA" id="ARBA00022741"/>
    </source>
</evidence>
<accession>A0A2A3ER95</accession>